<dbReference type="PROSITE" id="PS00028">
    <property type="entry name" value="ZINC_FINGER_C2H2_1"/>
    <property type="match status" value="2"/>
</dbReference>
<keyword evidence="7" id="KW-0539">Nucleus</keyword>
<name>A0A6H5I3Y2_9HYME</name>
<dbReference type="AlphaFoldDB" id="A0A6H5I3Y2"/>
<keyword evidence="4 8" id="KW-0863">Zinc-finger</keyword>
<dbReference type="GO" id="GO:0003700">
    <property type="term" value="F:DNA-binding transcription factor activity"/>
    <property type="evidence" value="ECO:0007669"/>
    <property type="project" value="TreeGrafter"/>
</dbReference>
<dbReference type="Proteomes" id="UP000479190">
    <property type="component" value="Unassembled WGS sequence"/>
</dbReference>
<evidence type="ECO:0000256" key="2">
    <source>
        <dbReference type="ARBA" id="ARBA00022723"/>
    </source>
</evidence>
<organism evidence="10 11">
    <name type="scientific">Trichogramma brassicae</name>
    <dbReference type="NCBI Taxonomy" id="86971"/>
    <lineage>
        <taxon>Eukaryota</taxon>
        <taxon>Metazoa</taxon>
        <taxon>Ecdysozoa</taxon>
        <taxon>Arthropoda</taxon>
        <taxon>Hexapoda</taxon>
        <taxon>Insecta</taxon>
        <taxon>Pterygota</taxon>
        <taxon>Neoptera</taxon>
        <taxon>Endopterygota</taxon>
        <taxon>Hymenoptera</taxon>
        <taxon>Apocrita</taxon>
        <taxon>Proctotrupomorpha</taxon>
        <taxon>Chalcidoidea</taxon>
        <taxon>Trichogrammatidae</taxon>
        <taxon>Trichogramma</taxon>
    </lineage>
</organism>
<dbReference type="SMART" id="SM00355">
    <property type="entry name" value="ZnF_C2H2"/>
    <property type="match status" value="3"/>
</dbReference>
<dbReference type="InterPro" id="IPR036236">
    <property type="entry name" value="Znf_C2H2_sf"/>
</dbReference>
<accession>A0A6H5I3Y2</accession>
<dbReference type="Pfam" id="PF00096">
    <property type="entry name" value="zf-C2H2"/>
    <property type="match status" value="2"/>
</dbReference>
<dbReference type="InterPro" id="IPR050589">
    <property type="entry name" value="Ikaros_C2H2-ZF"/>
</dbReference>
<dbReference type="Gene3D" id="3.30.160.60">
    <property type="entry name" value="Classic Zinc Finger"/>
    <property type="match status" value="3"/>
</dbReference>
<feature type="domain" description="C2H2-type" evidence="9">
    <location>
        <begin position="184"/>
        <end position="207"/>
    </location>
</feature>
<keyword evidence="5" id="KW-0862">Zinc</keyword>
<dbReference type="OrthoDB" id="3437960at2759"/>
<protein>
    <recommendedName>
        <fullName evidence="9">C2H2-type domain-containing protein</fullName>
    </recommendedName>
</protein>
<feature type="domain" description="C2H2-type" evidence="9">
    <location>
        <begin position="127"/>
        <end position="155"/>
    </location>
</feature>
<dbReference type="EMBL" id="CADCXV010000502">
    <property type="protein sequence ID" value="CAB0030549.1"/>
    <property type="molecule type" value="Genomic_DNA"/>
</dbReference>
<evidence type="ECO:0000256" key="7">
    <source>
        <dbReference type="ARBA" id="ARBA00023242"/>
    </source>
</evidence>
<dbReference type="PANTHER" id="PTHR24404">
    <property type="entry name" value="ZINC FINGER PROTEIN"/>
    <property type="match status" value="1"/>
</dbReference>
<keyword evidence="6" id="KW-0238">DNA-binding</keyword>
<evidence type="ECO:0000256" key="6">
    <source>
        <dbReference type="ARBA" id="ARBA00023125"/>
    </source>
</evidence>
<evidence type="ECO:0000313" key="10">
    <source>
        <dbReference type="EMBL" id="CAB0030549.1"/>
    </source>
</evidence>
<gene>
    <name evidence="10" type="ORF">TBRA_LOCUS2547</name>
</gene>
<dbReference type="SUPFAM" id="SSF57667">
    <property type="entry name" value="beta-beta-alpha zinc fingers"/>
    <property type="match status" value="2"/>
</dbReference>
<keyword evidence="11" id="KW-1185">Reference proteome</keyword>
<comment type="subcellular location">
    <subcellularLocation>
        <location evidence="1">Nucleus</location>
    </subcellularLocation>
</comment>
<reference evidence="10 11" key="1">
    <citation type="submission" date="2020-02" db="EMBL/GenBank/DDBJ databases">
        <authorList>
            <person name="Ferguson B K."/>
        </authorList>
    </citation>
    <scope>NUCLEOTIDE SEQUENCE [LARGE SCALE GENOMIC DNA]</scope>
</reference>
<dbReference type="PROSITE" id="PS50157">
    <property type="entry name" value="ZINC_FINGER_C2H2_2"/>
    <property type="match status" value="3"/>
</dbReference>
<evidence type="ECO:0000256" key="5">
    <source>
        <dbReference type="ARBA" id="ARBA00022833"/>
    </source>
</evidence>
<keyword evidence="2" id="KW-0479">Metal-binding</keyword>
<evidence type="ECO:0000313" key="11">
    <source>
        <dbReference type="Proteomes" id="UP000479190"/>
    </source>
</evidence>
<dbReference type="GO" id="GO:0006357">
    <property type="term" value="P:regulation of transcription by RNA polymerase II"/>
    <property type="evidence" value="ECO:0007669"/>
    <property type="project" value="TreeGrafter"/>
</dbReference>
<dbReference type="PANTHER" id="PTHR24404:SF111">
    <property type="entry name" value="GASTRULA ZINC FINGER PROTEIN XLCGF49.1-LIKE-RELATED"/>
    <property type="match status" value="1"/>
</dbReference>
<dbReference type="InterPro" id="IPR013087">
    <property type="entry name" value="Znf_C2H2_type"/>
</dbReference>
<keyword evidence="3" id="KW-0677">Repeat</keyword>
<evidence type="ECO:0000256" key="1">
    <source>
        <dbReference type="ARBA" id="ARBA00004123"/>
    </source>
</evidence>
<evidence type="ECO:0000256" key="3">
    <source>
        <dbReference type="ARBA" id="ARBA00022737"/>
    </source>
</evidence>
<evidence type="ECO:0000256" key="4">
    <source>
        <dbReference type="ARBA" id="ARBA00022771"/>
    </source>
</evidence>
<sequence length="241" mass="27588">MAARKSETYSRMKRSDLHDPVLGEARSAGACVQGAPGDRSAVHLRQVRRRLRHQRRSAPASLQLARAQIRLRRVPAEIRQGRLSAPAQGPGASALEALHLRPVHQGVTRKDNLRQHVSLVHLGVKKYRCGQCEQSFGWRSTLTFHFASVHLAPKFGCDECGKKFGLRNHLRRHVESVHLGMKYHKCPQCPRQFARKDNMETHRMNIHHTPYASARSHYHAAKTSHQDHDWMRHNVTQIFLL</sequence>
<dbReference type="GO" id="GO:0005634">
    <property type="term" value="C:nucleus"/>
    <property type="evidence" value="ECO:0007669"/>
    <property type="project" value="UniProtKB-SubCell"/>
</dbReference>
<evidence type="ECO:0000256" key="8">
    <source>
        <dbReference type="PROSITE-ProRule" id="PRU00042"/>
    </source>
</evidence>
<feature type="domain" description="C2H2-type" evidence="9">
    <location>
        <begin position="155"/>
        <end position="183"/>
    </location>
</feature>
<proteinExistence type="predicted"/>
<evidence type="ECO:0000259" key="9">
    <source>
        <dbReference type="PROSITE" id="PS50157"/>
    </source>
</evidence>
<dbReference type="GO" id="GO:0000978">
    <property type="term" value="F:RNA polymerase II cis-regulatory region sequence-specific DNA binding"/>
    <property type="evidence" value="ECO:0007669"/>
    <property type="project" value="TreeGrafter"/>
</dbReference>
<dbReference type="GO" id="GO:0008270">
    <property type="term" value="F:zinc ion binding"/>
    <property type="evidence" value="ECO:0007669"/>
    <property type="project" value="UniProtKB-KW"/>
</dbReference>